<keyword evidence="1" id="KW-0810">Translation regulation</keyword>
<dbReference type="Gene3D" id="3.30.160.100">
    <property type="entry name" value="Ribosome hibernation promotion factor-like"/>
    <property type="match status" value="1"/>
</dbReference>
<comment type="caution">
    <text evidence="3">The sequence shown here is derived from an EMBL/GenBank/DDBJ whole genome shotgun (WGS) entry which is preliminary data.</text>
</comment>
<dbReference type="EMBL" id="MHIA01000016">
    <property type="protein sequence ID" value="OGY42206.1"/>
    <property type="molecule type" value="Genomic_DNA"/>
</dbReference>
<evidence type="ECO:0000256" key="2">
    <source>
        <dbReference type="SAM" id="Coils"/>
    </source>
</evidence>
<dbReference type="InterPro" id="IPR036567">
    <property type="entry name" value="RHF-like"/>
</dbReference>
<dbReference type="GO" id="GO:0043024">
    <property type="term" value="F:ribosomal small subunit binding"/>
    <property type="evidence" value="ECO:0007669"/>
    <property type="project" value="TreeGrafter"/>
</dbReference>
<evidence type="ECO:0000256" key="1">
    <source>
        <dbReference type="ARBA" id="ARBA00022845"/>
    </source>
</evidence>
<dbReference type="GO" id="GO:0045900">
    <property type="term" value="P:negative regulation of translational elongation"/>
    <property type="evidence" value="ECO:0007669"/>
    <property type="project" value="TreeGrafter"/>
</dbReference>
<organism evidence="3 4">
    <name type="scientific">Candidatus Buchananbacteria bacterium RBG_13_39_9</name>
    <dbReference type="NCBI Taxonomy" id="1797531"/>
    <lineage>
        <taxon>Bacteria</taxon>
        <taxon>Candidatus Buchananiibacteriota</taxon>
    </lineage>
</organism>
<evidence type="ECO:0000313" key="4">
    <source>
        <dbReference type="Proteomes" id="UP000176260"/>
    </source>
</evidence>
<evidence type="ECO:0000313" key="3">
    <source>
        <dbReference type="EMBL" id="OGY42206.1"/>
    </source>
</evidence>
<feature type="coiled-coil region" evidence="2">
    <location>
        <begin position="67"/>
        <end position="98"/>
    </location>
</feature>
<dbReference type="InterPro" id="IPR050574">
    <property type="entry name" value="HPF/YfiA_ribosome-assoc"/>
</dbReference>
<reference evidence="3 4" key="1">
    <citation type="journal article" date="2016" name="Nat. Commun.">
        <title>Thousands of microbial genomes shed light on interconnected biogeochemical processes in an aquifer system.</title>
        <authorList>
            <person name="Anantharaman K."/>
            <person name="Brown C.T."/>
            <person name="Hug L.A."/>
            <person name="Sharon I."/>
            <person name="Castelle C.J."/>
            <person name="Probst A.J."/>
            <person name="Thomas B.C."/>
            <person name="Singh A."/>
            <person name="Wilkins M.J."/>
            <person name="Karaoz U."/>
            <person name="Brodie E.L."/>
            <person name="Williams K.H."/>
            <person name="Hubbard S.S."/>
            <person name="Banfield J.F."/>
        </authorList>
    </citation>
    <scope>NUCLEOTIDE SEQUENCE [LARGE SCALE GENOMIC DNA]</scope>
</reference>
<dbReference type="InterPro" id="IPR003489">
    <property type="entry name" value="RHF/RaiA"/>
</dbReference>
<dbReference type="Pfam" id="PF02482">
    <property type="entry name" value="Ribosomal_S30AE"/>
    <property type="match status" value="1"/>
</dbReference>
<dbReference type="PANTHER" id="PTHR33231:SF1">
    <property type="entry name" value="30S RIBOSOMAL PROTEIN"/>
    <property type="match status" value="1"/>
</dbReference>
<dbReference type="NCBIfam" id="TIGR00741">
    <property type="entry name" value="yfiA"/>
    <property type="match status" value="1"/>
</dbReference>
<dbReference type="PANTHER" id="PTHR33231">
    <property type="entry name" value="30S RIBOSOMAL PROTEIN"/>
    <property type="match status" value="1"/>
</dbReference>
<dbReference type="CDD" id="cd00552">
    <property type="entry name" value="RaiA"/>
    <property type="match status" value="1"/>
</dbReference>
<proteinExistence type="predicted"/>
<sequence length="105" mass="12393">MQIDIKGTNLELTDALKDYVNDKIGSLDKFFDEILEARVDIGLTTKHHQKGKIFRAEVNLEVPQKHVIRAEAEREDLYMAINEVKDDLQRQIKKMKEKMRGNYRY</sequence>
<dbReference type="AlphaFoldDB" id="A0A1G1XRG4"/>
<gene>
    <name evidence="3" type="ORF">A2Y67_01655</name>
</gene>
<accession>A0A1G1XRG4</accession>
<keyword evidence="2" id="KW-0175">Coiled coil</keyword>
<protein>
    <submittedName>
        <fullName evidence="3">Ribosomal subunit interface protein</fullName>
    </submittedName>
</protein>
<dbReference type="SUPFAM" id="SSF69754">
    <property type="entry name" value="Ribosome binding protein Y (YfiA homologue)"/>
    <property type="match status" value="1"/>
</dbReference>
<name>A0A1G1XRG4_9BACT</name>
<dbReference type="Proteomes" id="UP000176260">
    <property type="component" value="Unassembled WGS sequence"/>
</dbReference>
<dbReference type="GO" id="GO:0022627">
    <property type="term" value="C:cytosolic small ribosomal subunit"/>
    <property type="evidence" value="ECO:0007669"/>
    <property type="project" value="TreeGrafter"/>
</dbReference>